<feature type="non-terminal residue" evidence="2">
    <location>
        <position position="38"/>
    </location>
</feature>
<accession>V8N315</accession>
<dbReference type="OrthoDB" id="3000483at2759"/>
<evidence type="ECO:0000259" key="1">
    <source>
        <dbReference type="Pfam" id="PF02867"/>
    </source>
</evidence>
<proteinExistence type="predicted"/>
<keyword evidence="3" id="KW-1185">Reference proteome</keyword>
<dbReference type="AlphaFoldDB" id="V8N315"/>
<comment type="caution">
    <text evidence="2">The sequence shown here is derived from an EMBL/GenBank/DDBJ whole genome shotgun (WGS) entry which is preliminary data.</text>
</comment>
<dbReference type="Pfam" id="PF02867">
    <property type="entry name" value="Ribonuc_red_lgC"/>
    <property type="match status" value="1"/>
</dbReference>
<protein>
    <recommendedName>
        <fullName evidence="1">Ribonucleotide reductase large subunit C-terminal domain-containing protein</fullName>
    </recommendedName>
</protein>
<sequence length="38" mass="4534">MYVTQEPSYDFQRLAEVTQVIVRNLNKIIDINHYPVPE</sequence>
<name>V8N315_OPHHA</name>
<dbReference type="Proteomes" id="UP000018936">
    <property type="component" value="Unassembled WGS sequence"/>
</dbReference>
<feature type="non-terminal residue" evidence="2">
    <location>
        <position position="1"/>
    </location>
</feature>
<reference evidence="2 3" key="1">
    <citation type="journal article" date="2013" name="Proc. Natl. Acad. Sci. U.S.A.">
        <title>The king cobra genome reveals dynamic gene evolution and adaptation in the snake venom system.</title>
        <authorList>
            <person name="Vonk F.J."/>
            <person name="Casewell N.R."/>
            <person name="Henkel C.V."/>
            <person name="Heimberg A.M."/>
            <person name="Jansen H.J."/>
            <person name="McCleary R.J."/>
            <person name="Kerkkamp H.M."/>
            <person name="Vos R.A."/>
            <person name="Guerreiro I."/>
            <person name="Calvete J.J."/>
            <person name="Wuster W."/>
            <person name="Woods A.E."/>
            <person name="Logan J.M."/>
            <person name="Harrison R.A."/>
            <person name="Castoe T.A."/>
            <person name="de Koning A.P."/>
            <person name="Pollock D.D."/>
            <person name="Yandell M."/>
            <person name="Calderon D."/>
            <person name="Renjifo C."/>
            <person name="Currier R.B."/>
            <person name="Salgado D."/>
            <person name="Pla D."/>
            <person name="Sanz L."/>
            <person name="Hyder A.S."/>
            <person name="Ribeiro J.M."/>
            <person name="Arntzen J.W."/>
            <person name="van den Thillart G.E."/>
            <person name="Boetzer M."/>
            <person name="Pirovano W."/>
            <person name="Dirks R.P."/>
            <person name="Spaink H.P."/>
            <person name="Duboule D."/>
            <person name="McGlinn E."/>
            <person name="Kini R.M."/>
            <person name="Richardson M.K."/>
        </authorList>
    </citation>
    <scope>NUCLEOTIDE SEQUENCE</scope>
    <source>
        <tissue evidence="2">Blood</tissue>
    </source>
</reference>
<evidence type="ECO:0000313" key="3">
    <source>
        <dbReference type="Proteomes" id="UP000018936"/>
    </source>
</evidence>
<dbReference type="InterPro" id="IPR000788">
    <property type="entry name" value="RNR_lg_C"/>
</dbReference>
<organism evidence="2 3">
    <name type="scientific">Ophiophagus hannah</name>
    <name type="common">King cobra</name>
    <name type="synonym">Naja hannah</name>
    <dbReference type="NCBI Taxonomy" id="8665"/>
    <lineage>
        <taxon>Eukaryota</taxon>
        <taxon>Metazoa</taxon>
        <taxon>Chordata</taxon>
        <taxon>Craniata</taxon>
        <taxon>Vertebrata</taxon>
        <taxon>Euteleostomi</taxon>
        <taxon>Lepidosauria</taxon>
        <taxon>Squamata</taxon>
        <taxon>Bifurcata</taxon>
        <taxon>Unidentata</taxon>
        <taxon>Episquamata</taxon>
        <taxon>Toxicofera</taxon>
        <taxon>Serpentes</taxon>
        <taxon>Colubroidea</taxon>
        <taxon>Elapidae</taxon>
        <taxon>Elapinae</taxon>
        <taxon>Ophiophagus</taxon>
    </lineage>
</organism>
<evidence type="ECO:0000313" key="2">
    <source>
        <dbReference type="EMBL" id="ETE56043.1"/>
    </source>
</evidence>
<dbReference type="Gene3D" id="3.20.70.20">
    <property type="match status" value="1"/>
</dbReference>
<feature type="domain" description="Ribonucleotide reductase large subunit C-terminal" evidence="1">
    <location>
        <begin position="4"/>
        <end position="38"/>
    </location>
</feature>
<gene>
    <name evidence="2" type="ORF">L345_18247</name>
</gene>
<dbReference type="EMBL" id="AZIM01047801">
    <property type="protein sequence ID" value="ETE56043.1"/>
    <property type="molecule type" value="Genomic_DNA"/>
</dbReference>